<dbReference type="InterPro" id="IPR050366">
    <property type="entry name" value="BP-dependent_transpt_permease"/>
</dbReference>
<dbReference type="SUPFAM" id="SSF161098">
    <property type="entry name" value="MetI-like"/>
    <property type="match status" value="1"/>
</dbReference>
<organism evidence="9 10">
    <name type="scientific">Faecalicatena contorta</name>
    <dbReference type="NCBI Taxonomy" id="39482"/>
    <lineage>
        <taxon>Bacteria</taxon>
        <taxon>Bacillati</taxon>
        <taxon>Bacillota</taxon>
        <taxon>Clostridia</taxon>
        <taxon>Lachnospirales</taxon>
        <taxon>Lachnospiraceae</taxon>
        <taxon>Faecalicatena</taxon>
    </lineage>
</organism>
<dbReference type="InterPro" id="IPR000515">
    <property type="entry name" value="MetI-like"/>
</dbReference>
<dbReference type="RefSeq" id="WP_050640647.1">
    <property type="nucleotide sequence ID" value="NZ_CABKUE010000008.1"/>
</dbReference>
<feature type="transmembrane region" description="Helical" evidence="7">
    <location>
        <begin position="180"/>
        <end position="201"/>
    </location>
</feature>
<accession>A0A174KVW2</accession>
<dbReference type="GO" id="GO:0005886">
    <property type="term" value="C:plasma membrane"/>
    <property type="evidence" value="ECO:0007669"/>
    <property type="project" value="UniProtKB-SubCell"/>
</dbReference>
<sequence length="271" mass="29364">MNQRQKVLISLTISAVVLTAVCIVGALCADAARATDFSKKNLAPSLYCLFGTDWMGRDMLARTLRGLSISILLGILAAAASAVIALILGTASAMLGKAVDTVITFFIDLVMGIPHILLLILISVAMGKGFKGVAVGIALTHWPSLARLIRAEVIQLRESPYIQIAEKMGKSRWYIAKKHLLPHLLPQFLVGLVLIFPHAVLHESSITFLGFGLSSEQPAIGIILSESMKYLITGKWWLALFPGILLVLVVVLFYKAGENLRKLTEPGSIHE</sequence>
<keyword evidence="4 7" id="KW-0812">Transmembrane</keyword>
<evidence type="ECO:0000256" key="6">
    <source>
        <dbReference type="ARBA" id="ARBA00023136"/>
    </source>
</evidence>
<feature type="transmembrane region" description="Helical" evidence="7">
    <location>
        <begin position="102"/>
        <end position="126"/>
    </location>
</feature>
<dbReference type="PROSITE" id="PS50928">
    <property type="entry name" value="ABC_TM1"/>
    <property type="match status" value="1"/>
</dbReference>
<reference evidence="9 10" key="1">
    <citation type="submission" date="2015-09" db="EMBL/GenBank/DDBJ databases">
        <authorList>
            <consortium name="Pathogen Informatics"/>
        </authorList>
    </citation>
    <scope>NUCLEOTIDE SEQUENCE [LARGE SCALE GENOMIC DNA]</scope>
    <source>
        <strain evidence="9 10">2789STDY5834876</strain>
    </source>
</reference>
<dbReference type="PANTHER" id="PTHR43386">
    <property type="entry name" value="OLIGOPEPTIDE TRANSPORT SYSTEM PERMEASE PROTEIN APPC"/>
    <property type="match status" value="1"/>
</dbReference>
<dbReference type="Gene3D" id="1.10.3720.10">
    <property type="entry name" value="MetI-like"/>
    <property type="match status" value="1"/>
</dbReference>
<dbReference type="Pfam" id="PF00528">
    <property type="entry name" value="BPD_transp_1"/>
    <property type="match status" value="1"/>
</dbReference>
<keyword evidence="2 7" id="KW-0813">Transport</keyword>
<proteinExistence type="inferred from homology"/>
<dbReference type="EMBL" id="CYZU01000062">
    <property type="protein sequence ID" value="CUP16193.1"/>
    <property type="molecule type" value="Genomic_DNA"/>
</dbReference>
<gene>
    <name evidence="9" type="primary">ddpC</name>
    <name evidence="9" type="ORF">ERS852491_04424</name>
</gene>
<dbReference type="InterPro" id="IPR035906">
    <property type="entry name" value="MetI-like_sf"/>
</dbReference>
<dbReference type="CDD" id="cd06261">
    <property type="entry name" value="TM_PBP2"/>
    <property type="match status" value="1"/>
</dbReference>
<evidence type="ECO:0000256" key="2">
    <source>
        <dbReference type="ARBA" id="ARBA00022448"/>
    </source>
</evidence>
<dbReference type="PANTHER" id="PTHR43386:SF23">
    <property type="entry name" value="ABC TRANSPORTER"/>
    <property type="match status" value="1"/>
</dbReference>
<evidence type="ECO:0000256" key="5">
    <source>
        <dbReference type="ARBA" id="ARBA00022989"/>
    </source>
</evidence>
<keyword evidence="3" id="KW-1003">Cell membrane</keyword>
<name>A0A174KVW2_9FIRM</name>
<dbReference type="AlphaFoldDB" id="A0A174KVW2"/>
<dbReference type="OrthoDB" id="9783218at2"/>
<evidence type="ECO:0000256" key="7">
    <source>
        <dbReference type="RuleBase" id="RU363032"/>
    </source>
</evidence>
<dbReference type="STRING" id="39482.ERS852491_04424"/>
<keyword evidence="6 7" id="KW-0472">Membrane</keyword>
<dbReference type="GO" id="GO:0055085">
    <property type="term" value="P:transmembrane transport"/>
    <property type="evidence" value="ECO:0007669"/>
    <property type="project" value="InterPro"/>
</dbReference>
<comment type="subcellular location">
    <subcellularLocation>
        <location evidence="1 7">Cell membrane</location>
        <topology evidence="1 7">Multi-pass membrane protein</topology>
    </subcellularLocation>
</comment>
<comment type="similarity">
    <text evidence="7">Belongs to the binding-protein-dependent transport system permease family.</text>
</comment>
<feature type="domain" description="ABC transmembrane type-1" evidence="8">
    <location>
        <begin position="67"/>
        <end position="257"/>
    </location>
</feature>
<feature type="transmembrane region" description="Helical" evidence="7">
    <location>
        <begin position="67"/>
        <end position="90"/>
    </location>
</feature>
<evidence type="ECO:0000256" key="1">
    <source>
        <dbReference type="ARBA" id="ARBA00004651"/>
    </source>
</evidence>
<evidence type="ECO:0000313" key="9">
    <source>
        <dbReference type="EMBL" id="CUP16193.1"/>
    </source>
</evidence>
<keyword evidence="5 7" id="KW-1133">Transmembrane helix</keyword>
<dbReference type="Proteomes" id="UP000095544">
    <property type="component" value="Unassembled WGS sequence"/>
</dbReference>
<evidence type="ECO:0000313" key="10">
    <source>
        <dbReference type="Proteomes" id="UP000095544"/>
    </source>
</evidence>
<protein>
    <submittedName>
        <fullName evidence="9">Probable D,D-dipeptide transport system permease protein ddpC</fullName>
    </submittedName>
</protein>
<evidence type="ECO:0000256" key="3">
    <source>
        <dbReference type="ARBA" id="ARBA00022475"/>
    </source>
</evidence>
<feature type="transmembrane region" description="Helical" evidence="7">
    <location>
        <begin position="236"/>
        <end position="254"/>
    </location>
</feature>
<evidence type="ECO:0000259" key="8">
    <source>
        <dbReference type="PROSITE" id="PS50928"/>
    </source>
</evidence>
<evidence type="ECO:0000256" key="4">
    <source>
        <dbReference type="ARBA" id="ARBA00022692"/>
    </source>
</evidence>